<gene>
    <name evidence="4" type="ORF">WG68_02245</name>
</gene>
<dbReference type="STRING" id="336831.WG68_02245"/>
<dbReference type="Gene3D" id="2.60.40.790">
    <property type="match status" value="1"/>
</dbReference>
<proteinExistence type="inferred from homology"/>
<comment type="similarity">
    <text evidence="1 2">Belongs to the small heat shock protein (HSP20) family.</text>
</comment>
<evidence type="ECO:0000256" key="2">
    <source>
        <dbReference type="RuleBase" id="RU003616"/>
    </source>
</evidence>
<dbReference type="PROSITE" id="PS01031">
    <property type="entry name" value="SHSP"/>
    <property type="match status" value="1"/>
</dbReference>
<evidence type="ECO:0000259" key="3">
    <source>
        <dbReference type="PROSITE" id="PS01031"/>
    </source>
</evidence>
<dbReference type="InterPro" id="IPR008978">
    <property type="entry name" value="HSP20-like_chaperone"/>
</dbReference>
<protein>
    <recommendedName>
        <fullName evidence="3">SHSP domain-containing protein</fullName>
    </recommendedName>
</protein>
<evidence type="ECO:0000256" key="1">
    <source>
        <dbReference type="PROSITE-ProRule" id="PRU00285"/>
    </source>
</evidence>
<evidence type="ECO:0000313" key="5">
    <source>
        <dbReference type="Proteomes" id="UP000034228"/>
    </source>
</evidence>
<name>A0A0M2V7H3_9GAMM</name>
<dbReference type="InterPro" id="IPR031107">
    <property type="entry name" value="Small_HSP"/>
</dbReference>
<sequence>MSLIPIGGPLAQWDPFNQFGSLYDKFNALFNGGNGLPLEAQWTPAMDIVEKDHEIMVRLDTPGMERKDLKVEINDNMLVISGERKYEHKDEKDNYHRLERGYGSFVRSFRLPDYVDQNHIKAECKNGLLQIHLAKAPGKKKELKSITIN</sequence>
<reference evidence="4 5" key="1">
    <citation type="submission" date="2015-03" db="EMBL/GenBank/DDBJ databases">
        <title>Draft genome sequences of two protease-producing strains of Arsukibacterium isolated from two cold and alkaline environments.</title>
        <authorList>
            <person name="Lylloff J.E."/>
            <person name="Skov L.B."/>
            <person name="Jepsen M."/>
            <person name="Hallin P.F."/>
            <person name="Sorensen S.J."/>
            <person name="Stougaard P."/>
            <person name="Glaring M.A."/>
        </authorList>
    </citation>
    <scope>NUCLEOTIDE SEQUENCE [LARGE SCALE GENOMIC DNA]</scope>
    <source>
        <strain evidence="4 5">GCM72</strain>
    </source>
</reference>
<dbReference type="CDD" id="cd06464">
    <property type="entry name" value="ACD_sHsps-like"/>
    <property type="match status" value="1"/>
</dbReference>
<feature type="domain" description="SHSP" evidence="3">
    <location>
        <begin position="37"/>
        <end position="149"/>
    </location>
</feature>
<dbReference type="PANTHER" id="PTHR11527">
    <property type="entry name" value="HEAT-SHOCK PROTEIN 20 FAMILY MEMBER"/>
    <property type="match status" value="1"/>
</dbReference>
<dbReference type="Pfam" id="PF00011">
    <property type="entry name" value="HSP20"/>
    <property type="match status" value="1"/>
</dbReference>
<keyword evidence="5" id="KW-1185">Reference proteome</keyword>
<dbReference type="SUPFAM" id="SSF49764">
    <property type="entry name" value="HSP20-like chaperones"/>
    <property type="match status" value="1"/>
</dbReference>
<organism evidence="4 5">
    <name type="scientific">Arsukibacterium ikkense</name>
    <dbReference type="NCBI Taxonomy" id="336831"/>
    <lineage>
        <taxon>Bacteria</taxon>
        <taxon>Pseudomonadati</taxon>
        <taxon>Pseudomonadota</taxon>
        <taxon>Gammaproteobacteria</taxon>
        <taxon>Chromatiales</taxon>
        <taxon>Chromatiaceae</taxon>
        <taxon>Arsukibacterium</taxon>
    </lineage>
</organism>
<evidence type="ECO:0000313" key="4">
    <source>
        <dbReference type="EMBL" id="KKO46792.1"/>
    </source>
</evidence>
<comment type="caution">
    <text evidence="4">The sequence shown here is derived from an EMBL/GenBank/DDBJ whole genome shotgun (WGS) entry which is preliminary data.</text>
</comment>
<dbReference type="InterPro" id="IPR002068">
    <property type="entry name" value="A-crystallin/Hsp20_dom"/>
</dbReference>
<dbReference type="AlphaFoldDB" id="A0A0M2V7H3"/>
<dbReference type="EMBL" id="LAHO01000002">
    <property type="protein sequence ID" value="KKO46792.1"/>
    <property type="molecule type" value="Genomic_DNA"/>
</dbReference>
<dbReference type="Proteomes" id="UP000034228">
    <property type="component" value="Unassembled WGS sequence"/>
</dbReference>
<accession>A0A0M2V7H3</accession>